<keyword evidence="5" id="KW-0418">Kinase</keyword>
<dbReference type="InterPro" id="IPR029016">
    <property type="entry name" value="GAF-like_dom_sf"/>
</dbReference>
<dbReference type="GO" id="GO:0000155">
    <property type="term" value="F:phosphorelay sensor kinase activity"/>
    <property type="evidence" value="ECO:0007669"/>
    <property type="project" value="InterPro"/>
</dbReference>
<dbReference type="PANTHER" id="PTHR43102">
    <property type="entry name" value="SLR1143 PROTEIN"/>
    <property type="match status" value="1"/>
</dbReference>
<keyword evidence="6" id="KW-1185">Reference proteome</keyword>
<dbReference type="EC" id="2.7.13.3" evidence="2"/>
<dbReference type="InterPro" id="IPR003594">
    <property type="entry name" value="HATPase_dom"/>
</dbReference>
<reference evidence="5 6" key="1">
    <citation type="submission" date="2020-04" db="EMBL/GenBank/DDBJ databases">
        <title>Draft genome of Pyxidicoccus fallax type strain.</title>
        <authorList>
            <person name="Whitworth D.E."/>
        </authorList>
    </citation>
    <scope>NUCLEOTIDE SEQUENCE [LARGE SCALE GENOMIC DNA]</scope>
    <source>
        <strain evidence="5 6">DSM 14698</strain>
    </source>
</reference>
<dbReference type="SUPFAM" id="SSF55874">
    <property type="entry name" value="ATPase domain of HSP90 chaperone/DNA topoisomerase II/histidine kinase"/>
    <property type="match status" value="1"/>
</dbReference>
<dbReference type="Gene3D" id="3.30.450.40">
    <property type="match status" value="1"/>
</dbReference>
<dbReference type="InterPro" id="IPR036097">
    <property type="entry name" value="HisK_dim/P_sf"/>
</dbReference>
<dbReference type="InterPro" id="IPR004358">
    <property type="entry name" value="Sig_transdc_His_kin-like_C"/>
</dbReference>
<dbReference type="Gene3D" id="1.10.287.130">
    <property type="match status" value="1"/>
</dbReference>
<dbReference type="RefSeq" id="WP_169345332.1">
    <property type="nucleotide sequence ID" value="NZ_JABBJJ010000054.1"/>
</dbReference>
<dbReference type="Pfam" id="PF01590">
    <property type="entry name" value="GAF"/>
    <property type="match status" value="1"/>
</dbReference>
<proteinExistence type="predicted"/>
<keyword evidence="5" id="KW-0808">Transferase</keyword>
<dbReference type="SMART" id="SM00387">
    <property type="entry name" value="HATPase_c"/>
    <property type="match status" value="1"/>
</dbReference>
<sequence length="425" mass="47090">MKSAPLPPDEAARLAALAAHDLLDTLPEQDFDDLTSLASRLCETPIALVSLVDRERQWFKSRVGLEAPETPRDVAYCSHTILGDDVMVVPDAFQDARFHDNPLATGAPHVRFYAGAPLRAESGHKLGTLCVIDHVPRELTPEQLDSLRRLGRQVEAQLRLRLRMQDLERREAEGRSQRDALGRALRQRDALAELVMKDLQVPLSGIQMNASFITCRPPVPDEVRVAARDIQESAESAQRMVANLMDAGREDSPMVPRLAELDVHGLVTEVAREFSARIQGSHRQFTTSVRVSRRFMVADRELLRRALDNLLDNSYRFTALGSGRVMLEVAQPEPDLLEVKVRDEGPGIPTASREHVFDAVVPEGTPTAARARASNALGLVFCRRAVQAHGGWCWVEENRPRGTVFCLRLPLGPEPATREPGKASG</sequence>
<name>A0A848LHK1_9BACT</name>
<dbReference type="InterPro" id="IPR003018">
    <property type="entry name" value="GAF"/>
</dbReference>
<dbReference type="PROSITE" id="PS50109">
    <property type="entry name" value="HIS_KIN"/>
    <property type="match status" value="1"/>
</dbReference>
<dbReference type="CDD" id="cd00082">
    <property type="entry name" value="HisKA"/>
    <property type="match status" value="1"/>
</dbReference>
<dbReference type="SMART" id="SM00065">
    <property type="entry name" value="GAF"/>
    <property type="match status" value="1"/>
</dbReference>
<dbReference type="InterPro" id="IPR003661">
    <property type="entry name" value="HisK_dim/P_dom"/>
</dbReference>
<evidence type="ECO:0000256" key="2">
    <source>
        <dbReference type="ARBA" id="ARBA00012438"/>
    </source>
</evidence>
<dbReference type="PRINTS" id="PR00344">
    <property type="entry name" value="BCTRLSENSOR"/>
</dbReference>
<evidence type="ECO:0000259" key="4">
    <source>
        <dbReference type="PROSITE" id="PS50109"/>
    </source>
</evidence>
<dbReference type="Pfam" id="PF02518">
    <property type="entry name" value="HATPase_c"/>
    <property type="match status" value="1"/>
</dbReference>
<dbReference type="CDD" id="cd00075">
    <property type="entry name" value="HATPase"/>
    <property type="match status" value="1"/>
</dbReference>
<dbReference type="SUPFAM" id="SSF47384">
    <property type="entry name" value="Homodimeric domain of signal transducing histidine kinase"/>
    <property type="match status" value="1"/>
</dbReference>
<accession>A0A848LHK1</accession>
<comment type="caution">
    <text evidence="5">The sequence shown here is derived from an EMBL/GenBank/DDBJ whole genome shotgun (WGS) entry which is preliminary data.</text>
</comment>
<evidence type="ECO:0000256" key="3">
    <source>
        <dbReference type="ARBA" id="ARBA00022553"/>
    </source>
</evidence>
<feature type="domain" description="Histidine kinase" evidence="4">
    <location>
        <begin position="194"/>
        <end position="413"/>
    </location>
</feature>
<dbReference type="InterPro" id="IPR036890">
    <property type="entry name" value="HATPase_C_sf"/>
</dbReference>
<organism evidence="5 6">
    <name type="scientific">Pyxidicoccus fallax</name>
    <dbReference type="NCBI Taxonomy" id="394095"/>
    <lineage>
        <taxon>Bacteria</taxon>
        <taxon>Pseudomonadati</taxon>
        <taxon>Myxococcota</taxon>
        <taxon>Myxococcia</taxon>
        <taxon>Myxococcales</taxon>
        <taxon>Cystobacterineae</taxon>
        <taxon>Myxococcaceae</taxon>
        <taxon>Pyxidicoccus</taxon>
    </lineage>
</organism>
<dbReference type="Proteomes" id="UP000518300">
    <property type="component" value="Unassembled WGS sequence"/>
</dbReference>
<dbReference type="SUPFAM" id="SSF55781">
    <property type="entry name" value="GAF domain-like"/>
    <property type="match status" value="1"/>
</dbReference>
<evidence type="ECO:0000313" key="5">
    <source>
        <dbReference type="EMBL" id="NMO16038.1"/>
    </source>
</evidence>
<comment type="catalytic activity">
    <reaction evidence="1">
        <text>ATP + protein L-histidine = ADP + protein N-phospho-L-histidine.</text>
        <dbReference type="EC" id="2.7.13.3"/>
    </reaction>
</comment>
<protein>
    <recommendedName>
        <fullName evidence="2">histidine kinase</fullName>
        <ecNumber evidence="2">2.7.13.3</ecNumber>
    </recommendedName>
</protein>
<dbReference type="InterPro" id="IPR005467">
    <property type="entry name" value="His_kinase_dom"/>
</dbReference>
<dbReference type="Gene3D" id="3.30.565.10">
    <property type="entry name" value="Histidine kinase-like ATPase, C-terminal domain"/>
    <property type="match status" value="1"/>
</dbReference>
<evidence type="ECO:0000313" key="6">
    <source>
        <dbReference type="Proteomes" id="UP000518300"/>
    </source>
</evidence>
<dbReference type="PANTHER" id="PTHR43102:SF2">
    <property type="entry name" value="GAF DOMAIN-CONTAINING PROTEIN"/>
    <property type="match status" value="1"/>
</dbReference>
<keyword evidence="3" id="KW-0597">Phosphoprotein</keyword>
<evidence type="ECO:0000256" key="1">
    <source>
        <dbReference type="ARBA" id="ARBA00000085"/>
    </source>
</evidence>
<dbReference type="EMBL" id="JABBJJ010000054">
    <property type="protein sequence ID" value="NMO16038.1"/>
    <property type="molecule type" value="Genomic_DNA"/>
</dbReference>
<dbReference type="AlphaFoldDB" id="A0A848LHK1"/>
<gene>
    <name evidence="5" type="ORF">HG543_14435</name>
</gene>